<evidence type="ECO:0000313" key="2">
    <source>
        <dbReference type="EMBL" id="JAT31496.1"/>
    </source>
</evidence>
<protein>
    <submittedName>
        <fullName evidence="2">Uncharacterized protein</fullName>
    </submittedName>
</protein>
<name>A0A1B6M6E5_9HEMI</name>
<dbReference type="EMBL" id="GEBQ01008481">
    <property type="protein sequence ID" value="JAT31496.1"/>
    <property type="molecule type" value="Transcribed_RNA"/>
</dbReference>
<reference evidence="2" key="1">
    <citation type="submission" date="2015-11" db="EMBL/GenBank/DDBJ databases">
        <title>De novo transcriptome assembly of four potential Pierce s Disease insect vectors from Arizona vineyards.</title>
        <authorList>
            <person name="Tassone E.E."/>
        </authorList>
    </citation>
    <scope>NUCLEOTIDE SEQUENCE</scope>
</reference>
<evidence type="ECO:0000313" key="1">
    <source>
        <dbReference type="EMBL" id="JAT15697.1"/>
    </source>
</evidence>
<proteinExistence type="predicted"/>
<organism evidence="2">
    <name type="scientific">Graphocephala atropunctata</name>
    <dbReference type="NCBI Taxonomy" id="36148"/>
    <lineage>
        <taxon>Eukaryota</taxon>
        <taxon>Metazoa</taxon>
        <taxon>Ecdysozoa</taxon>
        <taxon>Arthropoda</taxon>
        <taxon>Hexapoda</taxon>
        <taxon>Insecta</taxon>
        <taxon>Pterygota</taxon>
        <taxon>Neoptera</taxon>
        <taxon>Paraneoptera</taxon>
        <taxon>Hemiptera</taxon>
        <taxon>Auchenorrhyncha</taxon>
        <taxon>Membracoidea</taxon>
        <taxon>Cicadellidae</taxon>
        <taxon>Cicadellinae</taxon>
        <taxon>Cicadellini</taxon>
        <taxon>Graphocephala</taxon>
    </lineage>
</organism>
<accession>A0A1B6M6E5</accession>
<gene>
    <name evidence="1" type="ORF">g.19328</name>
    <name evidence="2" type="ORF">g.19331</name>
</gene>
<dbReference type="AlphaFoldDB" id="A0A1B6M6E5"/>
<dbReference type="EMBL" id="GEBQ01024280">
    <property type="protein sequence ID" value="JAT15697.1"/>
    <property type="molecule type" value="Transcribed_RNA"/>
</dbReference>
<sequence length="108" mass="11812">MVDLAAVEDEIMDLEGEEVVLEVVGEEVLTRQENLEAGPPEEDLVEVVEEEEVVATVEEVVVDHLGVTTVVLTITMAALVVPETHRDSEVVHLLDEEVVKPTEVEVVS</sequence>